<dbReference type="EMBL" id="JBHSZI010000004">
    <property type="protein sequence ID" value="MFC7059903.1"/>
    <property type="molecule type" value="Genomic_DNA"/>
</dbReference>
<dbReference type="InterPro" id="IPR058450">
    <property type="entry name" value="DUF8137"/>
</dbReference>
<feature type="compositionally biased region" description="Gly residues" evidence="1">
    <location>
        <begin position="236"/>
        <end position="247"/>
    </location>
</feature>
<name>A0ABD5W9I3_9EURY</name>
<dbReference type="RefSeq" id="WP_382187285.1">
    <property type="nucleotide sequence ID" value="NZ_JBHSZI010000004.1"/>
</dbReference>
<dbReference type="AlphaFoldDB" id="A0ABD5W9I3"/>
<comment type="caution">
    <text evidence="2">The sequence shown here is derived from an EMBL/GenBank/DDBJ whole genome shotgun (WGS) entry which is preliminary data.</text>
</comment>
<evidence type="ECO:0000256" key="1">
    <source>
        <dbReference type="SAM" id="MobiDB-lite"/>
    </source>
</evidence>
<reference evidence="2 3" key="1">
    <citation type="journal article" date="2019" name="Int. J. Syst. Evol. Microbiol.">
        <title>The Global Catalogue of Microorganisms (GCM) 10K type strain sequencing project: providing services to taxonomists for standard genome sequencing and annotation.</title>
        <authorList>
            <consortium name="The Broad Institute Genomics Platform"/>
            <consortium name="The Broad Institute Genome Sequencing Center for Infectious Disease"/>
            <person name="Wu L."/>
            <person name="Ma J."/>
        </authorList>
    </citation>
    <scope>NUCLEOTIDE SEQUENCE [LARGE SCALE GENOMIC DNA]</scope>
    <source>
        <strain evidence="2 3">JCM 30072</strain>
    </source>
</reference>
<evidence type="ECO:0000313" key="2">
    <source>
        <dbReference type="EMBL" id="MFC7059903.1"/>
    </source>
</evidence>
<protein>
    <recommendedName>
        <fullName evidence="4">HEAT repeat domain-containing protein</fullName>
    </recommendedName>
</protein>
<keyword evidence="3" id="KW-1185">Reference proteome</keyword>
<gene>
    <name evidence="2" type="ORF">ACFQQG_18950</name>
</gene>
<dbReference type="Pfam" id="PF26458">
    <property type="entry name" value="DUF8137"/>
    <property type="match status" value="1"/>
</dbReference>
<evidence type="ECO:0000313" key="3">
    <source>
        <dbReference type="Proteomes" id="UP001596445"/>
    </source>
</evidence>
<accession>A0ABD5W9I3</accession>
<feature type="region of interest" description="Disordered" evidence="1">
    <location>
        <begin position="221"/>
        <end position="247"/>
    </location>
</feature>
<proteinExistence type="predicted"/>
<evidence type="ECO:0008006" key="4">
    <source>
        <dbReference type="Google" id="ProtNLM"/>
    </source>
</evidence>
<sequence>MDTATTDESGETDWTFLRECTDAYPPGVDDHHCSQILANVVARYVIRTRINQGPDAIPEWVVDYLMEITIDADTEWGWESAAAVGWAVGHSDRAVLDRVVDQTDTESEPWAMGILKHVTFADPEAGITLLERLLDSPDTREDLTFLRSLERPLKQDLPNFPQYWEPQTELKYEVSFTNEQMNRLLEVLGDAVHPKRLEKFDDQFAFDLQRAADGYGSAIVDRHTRRKSDGRIPRPSGGGGGQECSRP</sequence>
<organism evidence="2 3">
    <name type="scientific">Halovenus salina</name>
    <dbReference type="NCBI Taxonomy" id="1510225"/>
    <lineage>
        <taxon>Archaea</taxon>
        <taxon>Methanobacteriati</taxon>
        <taxon>Methanobacteriota</taxon>
        <taxon>Stenosarchaea group</taxon>
        <taxon>Halobacteria</taxon>
        <taxon>Halobacteriales</taxon>
        <taxon>Haloarculaceae</taxon>
        <taxon>Halovenus</taxon>
    </lineage>
</organism>
<dbReference type="Proteomes" id="UP001596445">
    <property type="component" value="Unassembled WGS sequence"/>
</dbReference>